<dbReference type="PANTHER" id="PTHR43610:SF1">
    <property type="entry name" value="N-ACETYLTRANSFERASE DOMAIN-CONTAINING PROTEIN"/>
    <property type="match status" value="1"/>
</dbReference>
<feature type="domain" description="N-acetyltransferase" evidence="1">
    <location>
        <begin position="15"/>
        <end position="180"/>
    </location>
</feature>
<keyword evidence="2" id="KW-0808">Transferase</keyword>
<dbReference type="PANTHER" id="PTHR43610">
    <property type="entry name" value="BLL6696 PROTEIN"/>
    <property type="match status" value="1"/>
</dbReference>
<reference evidence="3" key="1">
    <citation type="submission" date="2016-10" db="EMBL/GenBank/DDBJ databases">
        <authorList>
            <person name="Varghese N."/>
            <person name="Submissions S."/>
        </authorList>
    </citation>
    <scope>NUCLEOTIDE SEQUENCE [LARGE SCALE GENOMIC DNA]</scope>
    <source>
        <strain evidence="3">DSM 3695</strain>
    </source>
</reference>
<dbReference type="SUPFAM" id="SSF55729">
    <property type="entry name" value="Acyl-CoA N-acyltransferases (Nat)"/>
    <property type="match status" value="1"/>
</dbReference>
<protein>
    <submittedName>
        <fullName evidence="2">Protein N-acetyltransferase, RimJ/RimL family</fullName>
    </submittedName>
</protein>
<dbReference type="Proteomes" id="UP000199310">
    <property type="component" value="Unassembled WGS sequence"/>
</dbReference>
<dbReference type="GO" id="GO:0016747">
    <property type="term" value="F:acyltransferase activity, transferring groups other than amino-acyl groups"/>
    <property type="evidence" value="ECO:0007669"/>
    <property type="project" value="InterPro"/>
</dbReference>
<dbReference type="PROSITE" id="PS51186">
    <property type="entry name" value="GNAT"/>
    <property type="match status" value="1"/>
</dbReference>
<gene>
    <name evidence="2" type="ORF">SAMN04488122_2670</name>
</gene>
<evidence type="ECO:0000313" key="2">
    <source>
        <dbReference type="EMBL" id="SEW38873.1"/>
    </source>
</evidence>
<dbReference type="OrthoDB" id="9795199at2"/>
<evidence type="ECO:0000313" key="3">
    <source>
        <dbReference type="Proteomes" id="UP000199310"/>
    </source>
</evidence>
<evidence type="ECO:0000259" key="1">
    <source>
        <dbReference type="PROSITE" id="PS51186"/>
    </source>
</evidence>
<sequence length="203" mass="23889">MPWIQHPIRLDGQHALLTPLEYLHFNELINVSHDPRIWEFMPVMGHDPATLRNALEQAMEARNKNERYPFVIIDKASNKVIGSTSYLKINPEYKSLEIGWTWYHPDYWGTGVNEECKLMLLTHCFETLGTIRVEIITWDKNLRSRKAIERIGGQLEGIRRNAAIRYNGKRNSVIYSIIDEEWPATKVKLTDLKNQRYQQLKTR</sequence>
<dbReference type="AlphaFoldDB" id="A0A1I0RDJ6"/>
<dbReference type="STRING" id="29529.SAMN04488122_2670"/>
<dbReference type="Pfam" id="PF13302">
    <property type="entry name" value="Acetyltransf_3"/>
    <property type="match status" value="1"/>
</dbReference>
<dbReference type="RefSeq" id="WP_089895420.1">
    <property type="nucleotide sequence ID" value="NZ_FOJG01000001.1"/>
</dbReference>
<proteinExistence type="predicted"/>
<dbReference type="Gene3D" id="3.40.630.30">
    <property type="match status" value="1"/>
</dbReference>
<dbReference type="InterPro" id="IPR016181">
    <property type="entry name" value="Acyl_CoA_acyltransferase"/>
</dbReference>
<organism evidence="2 3">
    <name type="scientific">Chitinophaga arvensicola</name>
    <dbReference type="NCBI Taxonomy" id="29529"/>
    <lineage>
        <taxon>Bacteria</taxon>
        <taxon>Pseudomonadati</taxon>
        <taxon>Bacteroidota</taxon>
        <taxon>Chitinophagia</taxon>
        <taxon>Chitinophagales</taxon>
        <taxon>Chitinophagaceae</taxon>
        <taxon>Chitinophaga</taxon>
    </lineage>
</organism>
<accession>A0A1I0RDJ6</accession>
<keyword evidence="3" id="KW-1185">Reference proteome</keyword>
<name>A0A1I0RDJ6_9BACT</name>
<dbReference type="InterPro" id="IPR000182">
    <property type="entry name" value="GNAT_dom"/>
</dbReference>
<dbReference type="EMBL" id="FOJG01000001">
    <property type="protein sequence ID" value="SEW38873.1"/>
    <property type="molecule type" value="Genomic_DNA"/>
</dbReference>